<reference evidence="1 2" key="1">
    <citation type="submission" date="2020-08" db="EMBL/GenBank/DDBJ databases">
        <authorList>
            <person name="Liu C."/>
            <person name="Sun Q."/>
        </authorList>
    </citation>
    <scope>NUCLEOTIDE SEQUENCE [LARGE SCALE GENOMIC DNA]</scope>
    <source>
        <strain evidence="1 2">L34</strain>
    </source>
</reference>
<organism evidence="1 2">
    <name type="scientific">Holdemanella hominis</name>
    <dbReference type="NCBI Taxonomy" id="2764327"/>
    <lineage>
        <taxon>Bacteria</taxon>
        <taxon>Bacillati</taxon>
        <taxon>Bacillota</taxon>
        <taxon>Erysipelotrichia</taxon>
        <taxon>Erysipelotrichales</taxon>
        <taxon>Erysipelotrichaceae</taxon>
        <taxon>Holdemanella</taxon>
    </lineage>
</organism>
<dbReference type="NCBIfam" id="TIGR03959">
    <property type="entry name" value="hyd_TM1266"/>
    <property type="match status" value="1"/>
</dbReference>
<dbReference type="Proteomes" id="UP000649075">
    <property type="component" value="Unassembled WGS sequence"/>
</dbReference>
<dbReference type="SUPFAM" id="SSF55021">
    <property type="entry name" value="ACT-like"/>
    <property type="match status" value="1"/>
</dbReference>
<evidence type="ECO:0000313" key="2">
    <source>
        <dbReference type="Proteomes" id="UP000649075"/>
    </source>
</evidence>
<dbReference type="Pfam" id="PF21699">
    <property type="entry name" value="TM1266-like"/>
    <property type="match status" value="1"/>
</dbReference>
<dbReference type="Gene3D" id="3.30.70.1150">
    <property type="entry name" value="ACT-like. Chain A, domain 2"/>
    <property type="match status" value="1"/>
</dbReference>
<protein>
    <submittedName>
        <fullName evidence="1">Iron-only hydrogenase system regulator</fullName>
    </submittedName>
</protein>
<dbReference type="InterPro" id="IPR023860">
    <property type="entry name" value="FeFe-hyd_TM1266"/>
</dbReference>
<keyword evidence="2" id="KW-1185">Reference proteome</keyword>
<accession>A0ABR7KKF6</accession>
<dbReference type="InterPro" id="IPR045865">
    <property type="entry name" value="ACT-like_dom_sf"/>
</dbReference>
<gene>
    <name evidence="1" type="ORF">H8911_11005</name>
</gene>
<dbReference type="EMBL" id="JACRWH010000067">
    <property type="protein sequence ID" value="MBC6013214.1"/>
    <property type="molecule type" value="Genomic_DNA"/>
</dbReference>
<dbReference type="InterPro" id="IPR027271">
    <property type="entry name" value="Acetolactate_synth/TF_NikR_C"/>
</dbReference>
<dbReference type="RefSeq" id="WP_117926100.1">
    <property type="nucleotide sequence ID" value="NZ_JACRWH010000067.1"/>
</dbReference>
<evidence type="ECO:0000313" key="1">
    <source>
        <dbReference type="EMBL" id="MBC6013214.1"/>
    </source>
</evidence>
<name>A0ABR7KKF6_9FIRM</name>
<comment type="caution">
    <text evidence="1">The sequence shown here is derived from an EMBL/GenBank/DDBJ whole genome shotgun (WGS) entry which is preliminary data.</text>
</comment>
<proteinExistence type="predicted"/>
<sequence>METRVAVMGIIVEDTNAVNLLNEILHEYSEYIIGRMGIPYKQKHISVISIALDAPQNTIAALAGKLGNIQGISVKTAYSNVISHD</sequence>